<dbReference type="EMBL" id="AP011532">
    <property type="protein sequence ID" value="BAI61543.1"/>
    <property type="molecule type" value="Genomic_DNA"/>
</dbReference>
<gene>
    <name evidence="1" type="ordered locus">MCP_1471</name>
</gene>
<dbReference type="AlphaFoldDB" id="D1YYM1"/>
<reference evidence="1 2" key="2">
    <citation type="journal article" date="2008" name="Int. J. Syst. Evol. Microbiol.">
        <title>Methanocella paludicola gen. nov., sp. nov., a methane-producing archaeon, the first isolate of the lineage 'Rice Cluster I', and proposal of the new archaeal order Methanocellales ord. nov.</title>
        <authorList>
            <person name="Sakai S."/>
            <person name="Imachi H."/>
            <person name="Hanada S."/>
            <person name="Ohashi A."/>
            <person name="Harada H."/>
            <person name="Kamagata Y."/>
        </authorList>
    </citation>
    <scope>NUCLEOTIDE SEQUENCE [LARGE SCALE GENOMIC DNA]</scope>
    <source>
        <strain evidence="2">DSM 17711 / JCM 13418 / NBRC 101707 / SANAE</strain>
    </source>
</reference>
<proteinExistence type="predicted"/>
<name>D1YYM1_METPS</name>
<reference evidence="2" key="3">
    <citation type="journal article" date="2011" name="PLoS ONE">
        <title>Genome sequence of a mesophilic hydrogenotrophic methanogen Methanocella paludicola, the first cultivated representative of the order Methanocellales.</title>
        <authorList>
            <person name="Sakai S."/>
            <person name="Takaki Y."/>
            <person name="Shimamura S."/>
            <person name="Sekine M."/>
            <person name="Tajima T."/>
            <person name="Kosugi H."/>
            <person name="Ichikawa N."/>
            <person name="Tasumi E."/>
            <person name="Hiraki A.T."/>
            <person name="Shimizu A."/>
            <person name="Kato Y."/>
            <person name="Nishiko R."/>
            <person name="Mori K."/>
            <person name="Fujita N."/>
            <person name="Imachi H."/>
            <person name="Takai K."/>
        </authorList>
    </citation>
    <scope>NUCLEOTIDE SEQUENCE [LARGE SCALE GENOMIC DNA]</scope>
    <source>
        <strain evidence="2">DSM 17711 / JCM 13418 / NBRC 101707 / SANAE</strain>
    </source>
</reference>
<keyword evidence="2" id="KW-1185">Reference proteome</keyword>
<organism evidence="1 2">
    <name type="scientific">Methanocella paludicola (strain DSM 17711 / JCM 13418 / NBRC 101707 / SANAE)</name>
    <dbReference type="NCBI Taxonomy" id="304371"/>
    <lineage>
        <taxon>Archaea</taxon>
        <taxon>Methanobacteriati</taxon>
        <taxon>Methanobacteriota</taxon>
        <taxon>Stenosarchaea group</taxon>
        <taxon>Methanomicrobia</taxon>
        <taxon>Methanocellales</taxon>
        <taxon>Methanocellaceae</taxon>
        <taxon>Methanocella</taxon>
    </lineage>
</organism>
<dbReference type="GeneID" id="8682671"/>
<dbReference type="InParanoid" id="D1YYM1"/>
<accession>D1YYM1</accession>
<dbReference type="KEGG" id="mpd:MCP_1471"/>
<reference evidence="1 2" key="1">
    <citation type="journal article" date="2007" name="Appl. Environ. Microbiol.">
        <title>Isolation of key methanogens for global methane emission from rice paddy fields: a novel isolate affiliated with the clone cluster rice cluster I.</title>
        <authorList>
            <person name="Sakai S."/>
            <person name="Imachi H."/>
            <person name="Sekiguchi Y."/>
            <person name="Ohashi A."/>
            <person name="Harada H."/>
            <person name="Kamagata Y."/>
        </authorList>
    </citation>
    <scope>NUCLEOTIDE SEQUENCE [LARGE SCALE GENOMIC DNA]</scope>
    <source>
        <strain evidence="2">DSM 17711 / JCM 13418 / NBRC 101707 / SANAE</strain>
    </source>
</reference>
<dbReference type="RefSeq" id="WP_012900222.1">
    <property type="nucleotide sequence ID" value="NC_013665.1"/>
</dbReference>
<dbReference type="Proteomes" id="UP000001882">
    <property type="component" value="Chromosome"/>
</dbReference>
<sequence>MKGIAIDELIALNSKRHIETIMKKAPVQIENAIMEQDFGFDEVALIKDIELDFAMRAEDLLETLQLSHLITAPKK</sequence>
<protein>
    <submittedName>
        <fullName evidence="1">Uncharacterized protein</fullName>
    </submittedName>
</protein>
<evidence type="ECO:0000313" key="1">
    <source>
        <dbReference type="EMBL" id="BAI61543.1"/>
    </source>
</evidence>
<evidence type="ECO:0000313" key="2">
    <source>
        <dbReference type="Proteomes" id="UP000001882"/>
    </source>
</evidence>